<keyword evidence="3 5" id="KW-1133">Transmembrane helix</keyword>
<dbReference type="Pfam" id="PF01124">
    <property type="entry name" value="MAPEG"/>
    <property type="match status" value="1"/>
</dbReference>
<feature type="transmembrane region" description="Helical" evidence="5">
    <location>
        <begin position="105"/>
        <end position="130"/>
    </location>
</feature>
<sequence>MAAFVWTGLVTLLALFVYFWTIGQVSRARTRHGVEAPSTDGPPAFQRVLRVQVNTLEQIVLFLPGLWLFANIWGDHQAALIGLAWPIGRVLYAVTYYADAKKRAAGFGLALFGTSVLLVGSLIGLVRYLLGI</sequence>
<dbReference type="GO" id="GO:0004364">
    <property type="term" value="F:glutathione transferase activity"/>
    <property type="evidence" value="ECO:0007669"/>
    <property type="project" value="TreeGrafter"/>
</dbReference>
<feature type="transmembrane region" description="Helical" evidence="5">
    <location>
        <begin position="6"/>
        <end position="23"/>
    </location>
</feature>
<dbReference type="SUPFAM" id="SSF161084">
    <property type="entry name" value="MAPEG domain-like"/>
    <property type="match status" value="1"/>
</dbReference>
<dbReference type="InterPro" id="IPR023352">
    <property type="entry name" value="MAPEG-like_dom_sf"/>
</dbReference>
<evidence type="ECO:0000313" key="6">
    <source>
        <dbReference type="EMBL" id="ASG21544.1"/>
    </source>
</evidence>
<dbReference type="InterPro" id="IPR001129">
    <property type="entry name" value="Membr-assoc_MAPEG"/>
</dbReference>
<accession>A0A248JTI0</accession>
<dbReference type="InterPro" id="IPR050997">
    <property type="entry name" value="MAPEG"/>
</dbReference>
<dbReference type="EMBL" id="CP022110">
    <property type="protein sequence ID" value="ASG21544.1"/>
    <property type="molecule type" value="Genomic_DNA"/>
</dbReference>
<keyword evidence="4 5" id="KW-0472">Membrane</keyword>
<gene>
    <name evidence="6" type="ORF">Y958_12525</name>
</gene>
<dbReference type="PANTHER" id="PTHR10250">
    <property type="entry name" value="MICROSOMAL GLUTATHIONE S-TRANSFERASE"/>
    <property type="match status" value="1"/>
</dbReference>
<dbReference type="GO" id="GO:0016020">
    <property type="term" value="C:membrane"/>
    <property type="evidence" value="ECO:0007669"/>
    <property type="project" value="UniProtKB-SubCell"/>
</dbReference>
<keyword evidence="2 5" id="KW-0812">Transmembrane</keyword>
<evidence type="ECO:0000256" key="2">
    <source>
        <dbReference type="ARBA" id="ARBA00022692"/>
    </source>
</evidence>
<evidence type="ECO:0000313" key="7">
    <source>
        <dbReference type="Proteomes" id="UP000197153"/>
    </source>
</evidence>
<reference evidence="6 7" key="1">
    <citation type="submission" date="2017-06" db="EMBL/GenBank/DDBJ databases">
        <title>Complete genome sequence of Nitrospirillum amazonense strain CBAmC, an endophytic nitrogen-fixing and plant growth-promoting bacterium, isolated from sugarcane.</title>
        <authorList>
            <person name="Schwab S."/>
            <person name="dos Santos Teixeira K.R."/>
            <person name="Simoes Araujo J.L."/>
            <person name="Soares Vidal M."/>
            <person name="Borges de Freitas H.R."/>
            <person name="Rivello Crivelaro A.L."/>
            <person name="Bueno de Camargo Nunes A."/>
            <person name="dos Santos C.M."/>
            <person name="Palmeira da Silva Rosa D."/>
            <person name="da Silva Padilha D."/>
            <person name="da Silva E."/>
            <person name="Araujo Terra L."/>
            <person name="Soares Mendes V."/>
            <person name="Farinelli L."/>
            <person name="Magalhaes Cruz L."/>
            <person name="Baldani J.I."/>
        </authorList>
    </citation>
    <scope>NUCLEOTIDE SEQUENCE [LARGE SCALE GENOMIC DNA]</scope>
    <source>
        <strain evidence="6 7">CBAmC</strain>
    </source>
</reference>
<name>A0A248JTI0_9PROT</name>
<evidence type="ECO:0000256" key="5">
    <source>
        <dbReference type="SAM" id="Phobius"/>
    </source>
</evidence>
<protein>
    <submittedName>
        <fullName evidence="6">MAPEG domain-containing protein</fullName>
    </submittedName>
</protein>
<evidence type="ECO:0000256" key="4">
    <source>
        <dbReference type="ARBA" id="ARBA00023136"/>
    </source>
</evidence>
<dbReference type="RefSeq" id="WP_088872237.1">
    <property type="nucleotide sequence ID" value="NZ_CP022110.1"/>
</dbReference>
<organism evidence="6 7">
    <name type="scientific">Nitrospirillum viridazoti CBAmc</name>
    <dbReference type="NCBI Taxonomy" id="1441467"/>
    <lineage>
        <taxon>Bacteria</taxon>
        <taxon>Pseudomonadati</taxon>
        <taxon>Pseudomonadota</taxon>
        <taxon>Alphaproteobacteria</taxon>
        <taxon>Rhodospirillales</taxon>
        <taxon>Azospirillaceae</taxon>
        <taxon>Nitrospirillum</taxon>
        <taxon>Nitrospirillum viridazoti</taxon>
    </lineage>
</organism>
<dbReference type="GO" id="GO:0006691">
    <property type="term" value="P:leukotriene metabolic process"/>
    <property type="evidence" value="ECO:0007669"/>
    <property type="project" value="UniProtKB-ARBA"/>
</dbReference>
<dbReference type="KEGG" id="nao:Y958_12525"/>
<evidence type="ECO:0000256" key="1">
    <source>
        <dbReference type="ARBA" id="ARBA00004141"/>
    </source>
</evidence>
<dbReference type="GO" id="GO:0004602">
    <property type="term" value="F:glutathione peroxidase activity"/>
    <property type="evidence" value="ECO:0007669"/>
    <property type="project" value="TreeGrafter"/>
</dbReference>
<comment type="subcellular location">
    <subcellularLocation>
        <location evidence="1">Membrane</location>
        <topology evidence="1">Multi-pass membrane protein</topology>
    </subcellularLocation>
</comment>
<dbReference type="AlphaFoldDB" id="A0A248JTI0"/>
<dbReference type="Proteomes" id="UP000197153">
    <property type="component" value="Chromosome 1"/>
</dbReference>
<dbReference type="Gene3D" id="1.20.120.550">
    <property type="entry name" value="Membrane associated eicosanoid/glutathione metabolism-like domain"/>
    <property type="match status" value="1"/>
</dbReference>
<keyword evidence="7" id="KW-1185">Reference proteome</keyword>
<evidence type="ECO:0000256" key="3">
    <source>
        <dbReference type="ARBA" id="ARBA00022989"/>
    </source>
</evidence>
<proteinExistence type="predicted"/>
<dbReference type="PANTHER" id="PTHR10250:SF15">
    <property type="entry name" value="MICROSOMAL GLUTATHIONE S-TRANSFERASE-RELATED"/>
    <property type="match status" value="1"/>
</dbReference>